<keyword evidence="3" id="KW-0597">Phosphoprotein</keyword>
<dbReference type="EC" id="2.7.13.3" evidence="2"/>
<dbReference type="InterPro" id="IPR050482">
    <property type="entry name" value="Sensor_HK_TwoCompSys"/>
</dbReference>
<dbReference type="Gene3D" id="1.20.5.1930">
    <property type="match status" value="1"/>
</dbReference>
<dbReference type="GO" id="GO:0016020">
    <property type="term" value="C:membrane"/>
    <property type="evidence" value="ECO:0007669"/>
    <property type="project" value="InterPro"/>
</dbReference>
<comment type="catalytic activity">
    <reaction evidence="1">
        <text>ATP + protein L-histidine = ADP + protein N-phospho-L-histidine.</text>
        <dbReference type="EC" id="2.7.13.3"/>
    </reaction>
</comment>
<dbReference type="GO" id="GO:0046983">
    <property type="term" value="F:protein dimerization activity"/>
    <property type="evidence" value="ECO:0007669"/>
    <property type="project" value="InterPro"/>
</dbReference>
<evidence type="ECO:0000256" key="5">
    <source>
        <dbReference type="ARBA" id="ARBA00022741"/>
    </source>
</evidence>
<keyword evidence="5" id="KW-0547">Nucleotide-binding</keyword>
<reference evidence="12" key="1">
    <citation type="journal article" date="2014" name="Int. J. Syst. Evol. Microbiol.">
        <title>Complete genome sequence of Corynebacterium casei LMG S-19264T (=DSM 44701T), isolated from a smear-ripened cheese.</title>
        <authorList>
            <consortium name="US DOE Joint Genome Institute (JGI-PGF)"/>
            <person name="Walter F."/>
            <person name="Albersmeier A."/>
            <person name="Kalinowski J."/>
            <person name="Ruckert C."/>
        </authorList>
    </citation>
    <scope>NUCLEOTIDE SEQUENCE</scope>
    <source>
        <strain evidence="12">JCM 19831</strain>
    </source>
</reference>
<keyword evidence="4" id="KW-0808">Transferase</keyword>
<evidence type="ECO:0000313" key="13">
    <source>
        <dbReference type="Proteomes" id="UP000642070"/>
    </source>
</evidence>
<evidence type="ECO:0000256" key="2">
    <source>
        <dbReference type="ARBA" id="ARBA00012438"/>
    </source>
</evidence>
<evidence type="ECO:0000256" key="3">
    <source>
        <dbReference type="ARBA" id="ARBA00022553"/>
    </source>
</evidence>
<dbReference type="Gene3D" id="3.30.565.10">
    <property type="entry name" value="Histidine kinase-like ATPase, C-terminal domain"/>
    <property type="match status" value="1"/>
</dbReference>
<dbReference type="SUPFAM" id="SSF55874">
    <property type="entry name" value="ATPase domain of HSP90 chaperone/DNA topoisomerase II/histidine kinase"/>
    <property type="match status" value="1"/>
</dbReference>
<keyword evidence="13" id="KW-1185">Reference proteome</keyword>
<evidence type="ECO:0000256" key="8">
    <source>
        <dbReference type="ARBA" id="ARBA00023012"/>
    </source>
</evidence>
<dbReference type="PANTHER" id="PTHR24421">
    <property type="entry name" value="NITRATE/NITRITE SENSOR PROTEIN NARX-RELATED"/>
    <property type="match status" value="1"/>
</dbReference>
<protein>
    <recommendedName>
        <fullName evidence="2">histidine kinase</fullName>
        <ecNumber evidence="2">2.7.13.3</ecNumber>
    </recommendedName>
</protein>
<keyword evidence="9" id="KW-0812">Transmembrane</keyword>
<dbReference type="EMBL" id="BMPI01000037">
    <property type="protein sequence ID" value="GGM55079.1"/>
    <property type="molecule type" value="Genomic_DNA"/>
</dbReference>
<feature type="transmembrane region" description="Helical" evidence="9">
    <location>
        <begin position="88"/>
        <end position="108"/>
    </location>
</feature>
<keyword evidence="6" id="KW-0418">Kinase</keyword>
<keyword evidence="8" id="KW-0902">Two-component regulatory system</keyword>
<dbReference type="InterPro" id="IPR003594">
    <property type="entry name" value="HATPase_dom"/>
</dbReference>
<keyword evidence="9" id="KW-0472">Membrane</keyword>
<comment type="caution">
    <text evidence="12">The sequence shown here is derived from an EMBL/GenBank/DDBJ whole genome shotgun (WGS) entry which is preliminary data.</text>
</comment>
<reference evidence="12" key="2">
    <citation type="submission" date="2020-09" db="EMBL/GenBank/DDBJ databases">
        <authorList>
            <person name="Sun Q."/>
            <person name="Ohkuma M."/>
        </authorList>
    </citation>
    <scope>NUCLEOTIDE SEQUENCE</scope>
    <source>
        <strain evidence="12">JCM 19831</strain>
    </source>
</reference>
<dbReference type="GO" id="GO:0000155">
    <property type="term" value="F:phosphorelay sensor kinase activity"/>
    <property type="evidence" value="ECO:0007669"/>
    <property type="project" value="InterPro"/>
</dbReference>
<evidence type="ECO:0000256" key="1">
    <source>
        <dbReference type="ARBA" id="ARBA00000085"/>
    </source>
</evidence>
<evidence type="ECO:0000313" key="12">
    <source>
        <dbReference type="EMBL" id="GGM55079.1"/>
    </source>
</evidence>
<keyword evidence="9" id="KW-1133">Transmembrane helix</keyword>
<dbReference type="PANTHER" id="PTHR24421:SF10">
    <property type="entry name" value="NITRATE_NITRITE SENSOR PROTEIN NARQ"/>
    <property type="match status" value="1"/>
</dbReference>
<dbReference type="RefSeq" id="WP_190253898.1">
    <property type="nucleotide sequence ID" value="NZ_BMPI01000037.1"/>
</dbReference>
<dbReference type="Pfam" id="PF07730">
    <property type="entry name" value="HisKA_3"/>
    <property type="match status" value="1"/>
</dbReference>
<organism evidence="12 13">
    <name type="scientific">Dactylosporangium sucinum</name>
    <dbReference type="NCBI Taxonomy" id="1424081"/>
    <lineage>
        <taxon>Bacteria</taxon>
        <taxon>Bacillati</taxon>
        <taxon>Actinomycetota</taxon>
        <taxon>Actinomycetes</taxon>
        <taxon>Micromonosporales</taxon>
        <taxon>Micromonosporaceae</taxon>
        <taxon>Dactylosporangium</taxon>
    </lineage>
</organism>
<feature type="domain" description="Signal transduction histidine kinase subgroup 3 dimerisation and phosphoacceptor" evidence="10">
    <location>
        <begin position="136"/>
        <end position="203"/>
    </location>
</feature>
<proteinExistence type="predicted"/>
<dbReference type="Proteomes" id="UP000642070">
    <property type="component" value="Unassembled WGS sequence"/>
</dbReference>
<sequence>MTGVTRRLAGAVALSAAATAAWLVTGRGEFWPRWVAFAAGVVLLGEAVLRRALRLPPGPRRWLAVDAAVCGLVATADLAVYVLTGGGYFWPAWTILGMSAIVAVHAWAATRENALATRIAALTRSRRTAVDRQAAELKRVERDLHDGAQARLVSLALSLGLAKDLVGRDADGAAKLVEEARQAAVAALDDLRAVMHSIHPAVLADRGLGDAVRALALDLAVPATVSGDPPAGLSPATETAVYFAVAEALANVVKHSGATQAEVAFATTRGALRVEIRDDGTGGADPATGSGLRGIADRLDAVDARLAVTSPPGGPTLVTVTVPLR</sequence>
<evidence type="ECO:0000256" key="9">
    <source>
        <dbReference type="SAM" id="Phobius"/>
    </source>
</evidence>
<evidence type="ECO:0000256" key="6">
    <source>
        <dbReference type="ARBA" id="ARBA00022777"/>
    </source>
</evidence>
<gene>
    <name evidence="12" type="ORF">GCM10007977_065970</name>
</gene>
<feature type="domain" description="Histidine kinase/HSP90-like ATPase" evidence="11">
    <location>
        <begin position="231"/>
        <end position="288"/>
    </location>
</feature>
<name>A0A917U3I0_9ACTN</name>
<dbReference type="CDD" id="cd16917">
    <property type="entry name" value="HATPase_UhpB-NarQ-NarX-like"/>
    <property type="match status" value="1"/>
</dbReference>
<accession>A0A917U3I0</accession>
<keyword evidence="7" id="KW-0067">ATP-binding</keyword>
<dbReference type="GO" id="GO:0005524">
    <property type="term" value="F:ATP binding"/>
    <property type="evidence" value="ECO:0007669"/>
    <property type="project" value="UniProtKB-KW"/>
</dbReference>
<dbReference type="AlphaFoldDB" id="A0A917U3I0"/>
<evidence type="ECO:0000259" key="10">
    <source>
        <dbReference type="Pfam" id="PF07730"/>
    </source>
</evidence>
<evidence type="ECO:0000256" key="7">
    <source>
        <dbReference type="ARBA" id="ARBA00022840"/>
    </source>
</evidence>
<dbReference type="InterPro" id="IPR011712">
    <property type="entry name" value="Sig_transdc_His_kin_sub3_dim/P"/>
</dbReference>
<feature type="transmembrane region" description="Helical" evidence="9">
    <location>
        <begin position="30"/>
        <end position="49"/>
    </location>
</feature>
<dbReference type="Pfam" id="PF13581">
    <property type="entry name" value="HATPase_c_2"/>
    <property type="match status" value="1"/>
</dbReference>
<evidence type="ECO:0000256" key="4">
    <source>
        <dbReference type="ARBA" id="ARBA00022679"/>
    </source>
</evidence>
<evidence type="ECO:0000259" key="11">
    <source>
        <dbReference type="Pfam" id="PF13581"/>
    </source>
</evidence>
<feature type="transmembrane region" description="Helical" evidence="9">
    <location>
        <begin position="61"/>
        <end position="82"/>
    </location>
</feature>
<dbReference type="InterPro" id="IPR036890">
    <property type="entry name" value="HATPase_C_sf"/>
</dbReference>